<dbReference type="GO" id="GO:0005385">
    <property type="term" value="F:zinc ion transmembrane transporter activity"/>
    <property type="evidence" value="ECO:0007669"/>
    <property type="project" value="TreeGrafter"/>
</dbReference>
<reference evidence="15" key="3">
    <citation type="submission" date="2025-09" db="UniProtKB">
        <authorList>
            <consortium name="Ensembl"/>
        </authorList>
    </citation>
    <scope>IDENTIFICATION</scope>
</reference>
<comment type="subcellular location">
    <subcellularLocation>
        <location evidence="1">Cell membrane</location>
        <topology evidence="1">Multi-pass membrane protein</topology>
    </subcellularLocation>
</comment>
<feature type="region of interest" description="Disordered" evidence="12">
    <location>
        <begin position="225"/>
        <end position="258"/>
    </location>
</feature>
<feature type="region of interest" description="Disordered" evidence="12">
    <location>
        <begin position="382"/>
        <end position="403"/>
    </location>
</feature>
<sequence>MCISVFIVIIKQPETKGNILGNTHFSQTLAWNRRPARTNPFQNQKMAVVRRLCTRTLLCFFLCSPYCHGNEGPDCPTLEQAGSKEKLQPTVDVEAAKEAQRRHLEALFSRYGENGTISLEGLKRLLESVGLDRIRRVTVQHHEHVSHRGTGHHHHAHSQDSPNQQDHPVGQKVTKDPKEQGNDGRIGKKVEGSEAHHNLYVKKFPQDVSTTPAYTTNILLKTQEVRSRRSADYDLSQGGPPAAGGQNALNPDNLSSTDQHMSSLLVTGEQSLFSPTPTDHGGLDIQLSDNKTDHDHEHNHEHSKGHEHDEEHDHDDDHNHEHDQDHSYPKEECLNASSILASHGMTKQMALSLDDFSYLCPALLNQIDSKSCIHHRADHLGSDHDHHHHHHDHHDHGNHLHESGQKVGSIHTAWVGGVVSITIISLLSLLGVILIPLMNRIFFKFLLSFLVALAVGTLSGDAFLHLIPHSQGGHHHHHRVANESEFHSDHDNGEANLDAVWKGLTALGGVYFMFLIEHFLTLGKMYKEKKQKNQKFDQNEDNVDADKVPAVEENDNLKPDVEANGEGHFGERPVFVAESAAQGVAEEEEVMLAPAAPSVGYSGAYSSEDCENKCHSHFHDTVGQPDDLHHHHHDYHHILHHHHSQNHHPHSHSHSYSQQHFRDAGVATLAWMVIMGDGLHNFSDGLAIGAAFTEGLSSGLSTSVAVFCHELPHELGDFAVLLKAGMTVRQAILYNALSAMMAYLGMATGILIGHYAENVSMWIFALTAGLFMYVALVDMMPEMLHNNAGDHGFSHCGYFLLQNAGILLGFGIMLLIAIFENKIQLDFDL</sequence>
<evidence type="ECO:0000256" key="12">
    <source>
        <dbReference type="SAM" id="MobiDB-lite"/>
    </source>
</evidence>
<proteinExistence type="inferred from homology"/>
<evidence type="ECO:0000256" key="1">
    <source>
        <dbReference type="ARBA" id="ARBA00004651"/>
    </source>
</evidence>
<evidence type="ECO:0000256" key="4">
    <source>
        <dbReference type="ARBA" id="ARBA00022692"/>
    </source>
</evidence>
<dbReference type="InterPro" id="IPR049406">
    <property type="entry name" value="ZIP4_12_EF-hand"/>
</dbReference>
<keyword evidence="6 13" id="KW-0472">Membrane</keyword>
<dbReference type="GeneID" id="108937723"/>
<evidence type="ECO:0000256" key="13">
    <source>
        <dbReference type="SAM" id="Phobius"/>
    </source>
</evidence>
<dbReference type="PANTHER" id="PTHR12191">
    <property type="entry name" value="SOLUTE CARRIER FAMILY 39"/>
    <property type="match status" value="1"/>
</dbReference>
<evidence type="ECO:0000256" key="11">
    <source>
        <dbReference type="ARBA" id="ARBA00042779"/>
    </source>
</evidence>
<dbReference type="OrthoDB" id="200954at2759"/>
<feature type="transmembrane region" description="Helical" evidence="13">
    <location>
        <begin position="759"/>
        <end position="777"/>
    </location>
</feature>
<reference evidence="15 16" key="1">
    <citation type="submission" date="2019-04" db="EMBL/GenBank/DDBJ databases">
        <authorList>
            <consortium name="Wellcome Sanger Institute Data Sharing"/>
        </authorList>
    </citation>
    <scope>NUCLEOTIDE SEQUENCE [LARGE SCALE GENOMIC DNA]</scope>
</reference>
<evidence type="ECO:0000256" key="3">
    <source>
        <dbReference type="ARBA" id="ARBA00022475"/>
    </source>
</evidence>
<comment type="similarity">
    <text evidence="2">Belongs to the ZIP transporter (TC 2.A.5) family.</text>
</comment>
<keyword evidence="4 13" id="KW-0812">Transmembrane</keyword>
<organism evidence="15 16">
    <name type="scientific">Scleropages formosus</name>
    <name type="common">Asian bonytongue</name>
    <name type="synonym">Osteoglossum formosum</name>
    <dbReference type="NCBI Taxonomy" id="113540"/>
    <lineage>
        <taxon>Eukaryota</taxon>
        <taxon>Metazoa</taxon>
        <taxon>Chordata</taxon>
        <taxon>Craniata</taxon>
        <taxon>Vertebrata</taxon>
        <taxon>Euteleostomi</taxon>
        <taxon>Actinopterygii</taxon>
        <taxon>Neopterygii</taxon>
        <taxon>Teleostei</taxon>
        <taxon>Osteoglossocephala</taxon>
        <taxon>Osteoglossomorpha</taxon>
        <taxon>Osteoglossiformes</taxon>
        <taxon>Osteoglossidae</taxon>
        <taxon>Scleropages</taxon>
    </lineage>
</organism>
<evidence type="ECO:0000259" key="14">
    <source>
        <dbReference type="Pfam" id="PF21116"/>
    </source>
</evidence>
<keyword evidence="16" id="KW-1185">Reference proteome</keyword>
<dbReference type="Proteomes" id="UP000694397">
    <property type="component" value="Chromosome 7"/>
</dbReference>
<feature type="transmembrane region" description="Helical" evidence="13">
    <location>
        <begin position="499"/>
        <end position="522"/>
    </location>
</feature>
<evidence type="ECO:0000256" key="9">
    <source>
        <dbReference type="ARBA" id="ARBA00039393"/>
    </source>
</evidence>
<accession>A0A8C9SH16</accession>
<dbReference type="Pfam" id="PF21116">
    <property type="entry name" value="EF-hand_Zip"/>
    <property type="match status" value="1"/>
</dbReference>
<dbReference type="PANTHER" id="PTHR12191:SF22">
    <property type="entry name" value="ZINC TRANSPORTER ZIP6"/>
    <property type="match status" value="1"/>
</dbReference>
<evidence type="ECO:0000313" key="15">
    <source>
        <dbReference type="Ensembl" id="ENSSFOP00015032831.1"/>
    </source>
</evidence>
<reference evidence="15" key="2">
    <citation type="submission" date="2025-08" db="UniProtKB">
        <authorList>
            <consortium name="Ensembl"/>
        </authorList>
    </citation>
    <scope>IDENTIFICATION</scope>
</reference>
<dbReference type="GO" id="GO:0140410">
    <property type="term" value="F:monoatomic cation:bicarbonate symporter activity"/>
    <property type="evidence" value="ECO:0007669"/>
    <property type="project" value="TreeGrafter"/>
</dbReference>
<dbReference type="GeneTree" id="ENSGT00940000156387"/>
<feature type="region of interest" description="Disordered" evidence="12">
    <location>
        <begin position="141"/>
        <end position="194"/>
    </location>
</feature>
<comment type="catalytic activity">
    <reaction evidence="8">
        <text>Zn(2+)(in) = Zn(2+)(out)</text>
        <dbReference type="Rhea" id="RHEA:29351"/>
        <dbReference type="ChEBI" id="CHEBI:29105"/>
    </reaction>
</comment>
<feature type="compositionally biased region" description="Low complexity" evidence="12">
    <location>
        <begin position="237"/>
        <end position="246"/>
    </location>
</feature>
<protein>
    <recommendedName>
        <fullName evidence="9">Zinc transporter ZIP6</fullName>
    </recommendedName>
    <alternativeName>
        <fullName evidence="11">Solute carrier family 39 member 6</fullName>
    </alternativeName>
    <alternativeName>
        <fullName evidence="10">Zrt- and Irt-like protein 6</fullName>
    </alternativeName>
</protein>
<dbReference type="GO" id="GO:0071578">
    <property type="term" value="P:zinc ion import across plasma membrane"/>
    <property type="evidence" value="ECO:0007669"/>
    <property type="project" value="TreeGrafter"/>
</dbReference>
<feature type="transmembrane region" description="Helical" evidence="13">
    <location>
        <begin position="732"/>
        <end position="753"/>
    </location>
</feature>
<evidence type="ECO:0000256" key="5">
    <source>
        <dbReference type="ARBA" id="ARBA00022989"/>
    </source>
</evidence>
<evidence type="ECO:0000256" key="6">
    <source>
        <dbReference type="ARBA" id="ARBA00023136"/>
    </source>
</evidence>
<dbReference type="Pfam" id="PF02535">
    <property type="entry name" value="Zip"/>
    <property type="match status" value="1"/>
</dbReference>
<evidence type="ECO:0000256" key="10">
    <source>
        <dbReference type="ARBA" id="ARBA00041704"/>
    </source>
</evidence>
<dbReference type="CTD" id="25800"/>
<name>A0A8C9SH16_SCLFO</name>
<evidence type="ECO:0000256" key="8">
    <source>
        <dbReference type="ARBA" id="ARBA00034634"/>
    </source>
</evidence>
<feature type="compositionally biased region" description="Basic residues" evidence="12">
    <location>
        <begin position="144"/>
        <end position="156"/>
    </location>
</feature>
<keyword evidence="3" id="KW-1003">Cell membrane</keyword>
<feature type="transmembrane region" description="Helical" evidence="13">
    <location>
        <begin position="445"/>
        <end position="467"/>
    </location>
</feature>
<feature type="transmembrane region" description="Helical" evidence="13">
    <location>
        <begin position="798"/>
        <end position="819"/>
    </location>
</feature>
<feature type="compositionally biased region" description="Basic and acidic residues" evidence="12">
    <location>
        <begin position="394"/>
        <end position="403"/>
    </location>
</feature>
<evidence type="ECO:0000256" key="7">
    <source>
        <dbReference type="ARBA" id="ARBA00023180"/>
    </source>
</evidence>
<dbReference type="GO" id="GO:0005886">
    <property type="term" value="C:plasma membrane"/>
    <property type="evidence" value="ECO:0007669"/>
    <property type="project" value="UniProtKB-SubCell"/>
</dbReference>
<gene>
    <name evidence="15" type="primary">slc39a6</name>
</gene>
<dbReference type="Ensembl" id="ENSSFOT00015033195.2">
    <property type="protein sequence ID" value="ENSSFOP00015032831.1"/>
    <property type="gene ID" value="ENSSFOG00015020959.2"/>
</dbReference>
<feature type="region of interest" description="Disordered" evidence="12">
    <location>
        <begin position="271"/>
        <end position="328"/>
    </location>
</feature>
<feature type="compositionally biased region" description="Basic and acidic residues" evidence="12">
    <location>
        <begin position="173"/>
        <end position="194"/>
    </location>
</feature>
<dbReference type="InterPro" id="IPR050799">
    <property type="entry name" value="ZIP_Transporter"/>
</dbReference>
<dbReference type="AlphaFoldDB" id="A0A8C9SH16"/>
<dbReference type="RefSeq" id="XP_018613346.1">
    <property type="nucleotide sequence ID" value="XM_018757830.2"/>
</dbReference>
<feature type="domain" description="Zinc transporter ZIP4/12 EF-hand" evidence="14">
    <location>
        <begin position="298"/>
        <end position="370"/>
    </location>
</feature>
<feature type="compositionally biased region" description="Basic and acidic residues" evidence="12">
    <location>
        <begin position="290"/>
        <end position="328"/>
    </location>
</feature>
<keyword evidence="5 13" id="KW-1133">Transmembrane helix</keyword>
<feature type="compositionally biased region" description="Polar residues" evidence="12">
    <location>
        <begin position="247"/>
        <end position="258"/>
    </location>
</feature>
<keyword evidence="7" id="KW-0325">Glycoprotein</keyword>
<evidence type="ECO:0000313" key="16">
    <source>
        <dbReference type="Proteomes" id="UP000694397"/>
    </source>
</evidence>
<feature type="transmembrane region" description="Helical" evidence="13">
    <location>
        <begin position="413"/>
        <end position="438"/>
    </location>
</feature>
<dbReference type="GO" id="GO:0030003">
    <property type="term" value="P:intracellular monoatomic cation homeostasis"/>
    <property type="evidence" value="ECO:0007669"/>
    <property type="project" value="TreeGrafter"/>
</dbReference>
<evidence type="ECO:0000256" key="2">
    <source>
        <dbReference type="ARBA" id="ARBA00006939"/>
    </source>
</evidence>
<dbReference type="InterPro" id="IPR003689">
    <property type="entry name" value="ZIP"/>
</dbReference>